<dbReference type="InterPro" id="IPR019587">
    <property type="entry name" value="Polyketide_cyclase/dehydratase"/>
</dbReference>
<dbReference type="Pfam" id="PF10604">
    <property type="entry name" value="Polyketide_cyc2"/>
    <property type="match status" value="1"/>
</dbReference>
<dbReference type="SUPFAM" id="SSF55961">
    <property type="entry name" value="Bet v1-like"/>
    <property type="match status" value="1"/>
</dbReference>
<keyword evidence="2" id="KW-1185">Reference proteome</keyword>
<dbReference type="CDD" id="cd07812">
    <property type="entry name" value="SRPBCC"/>
    <property type="match status" value="1"/>
</dbReference>
<evidence type="ECO:0000313" key="2">
    <source>
        <dbReference type="Proteomes" id="UP000465785"/>
    </source>
</evidence>
<protein>
    <submittedName>
        <fullName evidence="1">Polyketide cyclase</fullName>
    </submittedName>
</protein>
<organism evidence="1 2">
    <name type="scientific">Mycobacterium gallinarum</name>
    <dbReference type="NCBI Taxonomy" id="39689"/>
    <lineage>
        <taxon>Bacteria</taxon>
        <taxon>Bacillati</taxon>
        <taxon>Actinomycetota</taxon>
        <taxon>Actinomycetes</taxon>
        <taxon>Mycobacteriales</taxon>
        <taxon>Mycobacteriaceae</taxon>
        <taxon>Mycobacterium</taxon>
    </lineage>
</organism>
<dbReference type="AlphaFoldDB" id="A0A9W4FGB3"/>
<reference evidence="1 2" key="1">
    <citation type="journal article" date="2019" name="Emerg. Microbes Infect.">
        <title>Comprehensive subspecies identification of 175 nontuberculous mycobacteria species based on 7547 genomic profiles.</title>
        <authorList>
            <person name="Matsumoto Y."/>
            <person name="Kinjo T."/>
            <person name="Motooka D."/>
            <person name="Nabeya D."/>
            <person name="Jung N."/>
            <person name="Uechi K."/>
            <person name="Horii T."/>
            <person name="Iida T."/>
            <person name="Fujita J."/>
            <person name="Nakamura S."/>
        </authorList>
    </citation>
    <scope>NUCLEOTIDE SEQUENCE [LARGE SCALE GENOMIC DNA]</scope>
    <source>
        <strain evidence="1 2">JCM 6399</strain>
    </source>
</reference>
<sequence length="167" mass="18637">MRPSRPGKRVVMTGPAAVDSSLTVKRDTTATRQQVWDVIADGWTYSQWVVGNSRMRAVEPNWPAVGSKIHHTIGVWPVAINDETEVESCTPMEELVLLARTRPFGMARITLRLHDTSDGCRIEMAEVPVGGPLNLIPRRLALAAAFPRNRECTWRLAALAERRTQPD</sequence>
<evidence type="ECO:0000313" key="1">
    <source>
        <dbReference type="EMBL" id="BBY93623.1"/>
    </source>
</evidence>
<dbReference type="InterPro" id="IPR023393">
    <property type="entry name" value="START-like_dom_sf"/>
</dbReference>
<gene>
    <name evidence="1" type="ORF">MGALJ_32920</name>
</gene>
<name>A0A9W4FGB3_9MYCO</name>
<dbReference type="Proteomes" id="UP000465785">
    <property type="component" value="Chromosome"/>
</dbReference>
<dbReference type="EMBL" id="AP022601">
    <property type="protein sequence ID" value="BBY93623.1"/>
    <property type="molecule type" value="Genomic_DNA"/>
</dbReference>
<accession>A0A9W4FGB3</accession>
<dbReference type="Gene3D" id="3.30.530.20">
    <property type="match status" value="1"/>
</dbReference>
<proteinExistence type="predicted"/>
<dbReference type="KEGG" id="mgau:MGALJ_32920"/>